<feature type="domain" description="Coenzyme PQQ synthesis protein F-like C-terminal lobe" evidence="19">
    <location>
        <begin position="797"/>
        <end position="894"/>
    </location>
</feature>
<dbReference type="Gene3D" id="3.30.830.10">
    <property type="entry name" value="Metalloenzyme, LuxS/M16 peptidase-like"/>
    <property type="match status" value="4"/>
</dbReference>
<evidence type="ECO:0000256" key="6">
    <source>
        <dbReference type="ARBA" id="ARBA00022670"/>
    </source>
</evidence>
<evidence type="ECO:0000256" key="3">
    <source>
        <dbReference type="ARBA" id="ARBA00007261"/>
    </source>
</evidence>
<dbReference type="GO" id="GO:0046872">
    <property type="term" value="F:metal ion binding"/>
    <property type="evidence" value="ECO:0007669"/>
    <property type="project" value="UniProtKB-KW"/>
</dbReference>
<dbReference type="InterPro" id="IPR054734">
    <property type="entry name" value="PqqF-like_C_4"/>
</dbReference>
<dbReference type="AlphaFoldDB" id="A0A266QAR7"/>
<dbReference type="Pfam" id="PF05193">
    <property type="entry name" value="Peptidase_M16_C"/>
    <property type="match status" value="1"/>
</dbReference>
<evidence type="ECO:0000259" key="19">
    <source>
        <dbReference type="Pfam" id="PF22456"/>
    </source>
</evidence>
<comment type="similarity">
    <text evidence="3 14">Belongs to the peptidase M16 family.</text>
</comment>
<dbReference type="PROSITE" id="PS00143">
    <property type="entry name" value="INSULINASE"/>
    <property type="match status" value="1"/>
</dbReference>
<keyword evidence="10" id="KW-0482">Metalloprotease</keyword>
<evidence type="ECO:0000256" key="5">
    <source>
        <dbReference type="ARBA" id="ARBA00017565"/>
    </source>
</evidence>
<feature type="domain" description="Peptidase M16 N-terminal" evidence="16">
    <location>
        <begin position="73"/>
        <end position="189"/>
    </location>
</feature>
<evidence type="ECO:0000256" key="2">
    <source>
        <dbReference type="ARBA" id="ARBA00002184"/>
    </source>
</evidence>
<reference evidence="21" key="1">
    <citation type="submission" date="2017-05" db="EMBL/GenBank/DDBJ databases">
        <authorList>
            <person name="Barney B.M."/>
        </authorList>
    </citation>
    <scope>NUCLEOTIDE SEQUENCE [LARGE SCALE GENOMIC DNA]</scope>
    <source>
        <strain evidence="21">PSBB022</strain>
    </source>
</reference>
<name>A0A266QAR7_9GAMM</name>
<comment type="cofactor">
    <cofactor evidence="1">
        <name>Zn(2+)</name>
        <dbReference type="ChEBI" id="CHEBI:29105"/>
    </cofactor>
</comment>
<evidence type="ECO:0000259" key="16">
    <source>
        <dbReference type="Pfam" id="PF00675"/>
    </source>
</evidence>
<feature type="domain" description="Peptidase M16 middle/third" evidence="18">
    <location>
        <begin position="417"/>
        <end position="695"/>
    </location>
</feature>
<dbReference type="GO" id="GO:0006508">
    <property type="term" value="P:proteolysis"/>
    <property type="evidence" value="ECO:0007669"/>
    <property type="project" value="UniProtKB-KW"/>
</dbReference>
<evidence type="ECO:0000256" key="12">
    <source>
        <dbReference type="ARBA" id="ARBA00031184"/>
    </source>
</evidence>
<keyword evidence="8" id="KW-0378">Hydrolase</keyword>
<keyword evidence="6" id="KW-0645">Protease</keyword>
<evidence type="ECO:0000256" key="9">
    <source>
        <dbReference type="ARBA" id="ARBA00022833"/>
    </source>
</evidence>
<evidence type="ECO:0000256" key="8">
    <source>
        <dbReference type="ARBA" id="ARBA00022801"/>
    </source>
</evidence>
<comment type="caution">
    <text evidence="20">The sequence shown here is derived from an EMBL/GenBank/DDBJ whole genome shotgun (WGS) entry which is preliminary data.</text>
</comment>
<dbReference type="PANTHER" id="PTHR43690:SF18">
    <property type="entry name" value="INSULIN-DEGRADING ENZYME-RELATED"/>
    <property type="match status" value="1"/>
</dbReference>
<dbReference type="EMBL" id="NHNI01000001">
    <property type="protein sequence ID" value="OZY86983.1"/>
    <property type="molecule type" value="Genomic_DNA"/>
</dbReference>
<protein>
    <recommendedName>
        <fullName evidence="5">Protease 3</fullName>
        <ecNumber evidence="4">3.4.24.55</ecNumber>
    </recommendedName>
    <alternativeName>
        <fullName evidence="13">Pitrilysin</fullName>
    </alternativeName>
    <alternativeName>
        <fullName evidence="12">Protease III</fullName>
    </alternativeName>
    <alternativeName>
        <fullName evidence="11">Protease pi</fullName>
    </alternativeName>
</protein>
<dbReference type="PANTHER" id="PTHR43690">
    <property type="entry name" value="NARDILYSIN"/>
    <property type="match status" value="1"/>
</dbReference>
<feature type="chain" id="PRO_5012311802" description="Protease 3" evidence="15">
    <location>
        <begin position="23"/>
        <end position="958"/>
    </location>
</feature>
<dbReference type="EC" id="3.4.24.55" evidence="4"/>
<dbReference type="FunFam" id="3.30.830.10:FF:000012">
    <property type="entry name" value="Protease 3"/>
    <property type="match status" value="1"/>
</dbReference>
<dbReference type="InterPro" id="IPR011765">
    <property type="entry name" value="Pept_M16_N"/>
</dbReference>
<evidence type="ECO:0000256" key="7">
    <source>
        <dbReference type="ARBA" id="ARBA00022723"/>
    </source>
</evidence>
<evidence type="ECO:0000259" key="17">
    <source>
        <dbReference type="Pfam" id="PF05193"/>
    </source>
</evidence>
<dbReference type="GO" id="GO:0004222">
    <property type="term" value="F:metalloendopeptidase activity"/>
    <property type="evidence" value="ECO:0007669"/>
    <property type="project" value="UniProtKB-EC"/>
</dbReference>
<comment type="function">
    <text evidence="2">Endopeptidase that degrades small peptides of less than 7 kDa, such as glucagon and insulin.</text>
</comment>
<dbReference type="Pfam" id="PF00675">
    <property type="entry name" value="Peptidase_M16"/>
    <property type="match status" value="1"/>
</dbReference>
<dbReference type="InterPro" id="IPR050626">
    <property type="entry name" value="Peptidase_M16"/>
</dbReference>
<gene>
    <name evidence="20" type="ORF">CBP51_08325</name>
</gene>
<evidence type="ECO:0000313" key="21">
    <source>
        <dbReference type="Proteomes" id="UP000216101"/>
    </source>
</evidence>
<evidence type="ECO:0000256" key="13">
    <source>
        <dbReference type="ARBA" id="ARBA00033450"/>
    </source>
</evidence>
<dbReference type="SUPFAM" id="SSF63411">
    <property type="entry name" value="LuxS/MPP-like metallohydrolase"/>
    <property type="match status" value="4"/>
</dbReference>
<evidence type="ECO:0000313" key="20">
    <source>
        <dbReference type="EMBL" id="OZY86983.1"/>
    </source>
</evidence>
<keyword evidence="9" id="KW-0862">Zinc</keyword>
<keyword evidence="15" id="KW-0732">Signal</keyword>
<dbReference type="Proteomes" id="UP000216101">
    <property type="component" value="Unassembled WGS sequence"/>
</dbReference>
<evidence type="ECO:0000256" key="4">
    <source>
        <dbReference type="ARBA" id="ARBA00012449"/>
    </source>
</evidence>
<evidence type="ECO:0000256" key="15">
    <source>
        <dbReference type="SAM" id="SignalP"/>
    </source>
</evidence>
<feature type="domain" description="Peptidase M16 C-terminal" evidence="17">
    <location>
        <begin position="233"/>
        <end position="411"/>
    </location>
</feature>
<dbReference type="Pfam" id="PF22456">
    <property type="entry name" value="PqqF-like_C_4"/>
    <property type="match status" value="1"/>
</dbReference>
<organism evidence="20 21">
    <name type="scientific">Cellvibrio mixtus</name>
    <dbReference type="NCBI Taxonomy" id="39650"/>
    <lineage>
        <taxon>Bacteria</taxon>
        <taxon>Pseudomonadati</taxon>
        <taxon>Pseudomonadota</taxon>
        <taxon>Gammaproteobacteria</taxon>
        <taxon>Cellvibrionales</taxon>
        <taxon>Cellvibrionaceae</taxon>
        <taxon>Cellvibrio</taxon>
    </lineage>
</organism>
<keyword evidence="21" id="KW-1185">Reference proteome</keyword>
<evidence type="ECO:0000256" key="10">
    <source>
        <dbReference type="ARBA" id="ARBA00023049"/>
    </source>
</evidence>
<feature type="signal peptide" evidence="15">
    <location>
        <begin position="1"/>
        <end position="22"/>
    </location>
</feature>
<evidence type="ECO:0000259" key="18">
    <source>
        <dbReference type="Pfam" id="PF16187"/>
    </source>
</evidence>
<keyword evidence="7" id="KW-0479">Metal-binding</keyword>
<evidence type="ECO:0000256" key="11">
    <source>
        <dbReference type="ARBA" id="ARBA00029597"/>
    </source>
</evidence>
<sequence>MLKRYSAVAAGLLLLGTMSLVGCESTRSSSVEQSPAQSLQQSIAAIENTAIIKSPNDDRQYSAILLPNGLQAVLVTDPASEVAAVSLAVGVGSYQDPDSQLGLAHYLEHMLFLGTEKYPEPNSFQKFVDGNAGVWNAYTARDHTNYFFQLKADQLDQALDFFSDYFRAPTFDPQYSDKERNAVNSEWSMGRSNDSWIMYRISGLTSNPAHPAHRFTTGNLETLSDKPGALLQDDLRAFYNRYYSANNMKLTIVGNQSQAQLKALAEKHFASIPNKNIKRPQVDVPGLTRAEEGQHIYVKTLKDLKQLFIEFPITDNSALWPVKPNGYLHYLISSEEPGTLGEQLRREGLANSVSASVSPDEYGMDGTFSVYVELTEKGLSNKNQIISSIFAYIDLMKAKGVDERYYREIKAMWEKDFANVEKQPPLQQATDLSYKQFEYPVANLLNSDYVYERFDASAIKAVLKQLTPARARIWHVSKTEVTDQPVPYYEGSYAVKKFTPAEVKAWAKTGKALQFKLPPENDLFTDKPAPIVAATHSKPQQLVNQQGVEAWLVHNQHFQEDKGFIELNLNIDFAYNAIDQLVAANLLADIYKMHQTSLVDRAGRAGISIGLELNAEKGQNFSIYGYTEKQPGLVHTLLQDYVALTLNADDLAKAKDRFVKNIANNKKEIPIRQAFNRFGLLTRAKGNWSDAEVIAAAEKITLAQVQAHHKAVLANHLLRIYAAGNFTDDSVVALATDAAQTLGSSKAPAQRYLAQSITPKTGGVLVDQLDIDPTDNALVDIYVGTQKDLKQQTQLMLLNGLFSTDIFTQLRTNEQLGYVVGSTASALNDYPLFGLYVQTTNTDLVSLKARMDKFRKDYLATLKALEPAQLEQLKAAEIAQILQKPNDYRAEATQHLQDFKEAKFSFDRKERVVAALQQVTKADLLNIYQQLVLGKQGQNLVIQARGANFKNKPFAPVK</sequence>
<dbReference type="Pfam" id="PF16187">
    <property type="entry name" value="Peptidase_M16_M"/>
    <property type="match status" value="1"/>
</dbReference>
<dbReference type="RefSeq" id="WP_094984501.1">
    <property type="nucleotide sequence ID" value="NZ_NHNI01000001.1"/>
</dbReference>
<dbReference type="InterPro" id="IPR011249">
    <property type="entry name" value="Metalloenz_LuxS/M16"/>
</dbReference>
<proteinExistence type="inferred from homology"/>
<dbReference type="GO" id="GO:0005737">
    <property type="term" value="C:cytoplasm"/>
    <property type="evidence" value="ECO:0007669"/>
    <property type="project" value="UniProtKB-ARBA"/>
</dbReference>
<evidence type="ECO:0000256" key="14">
    <source>
        <dbReference type="RuleBase" id="RU004447"/>
    </source>
</evidence>
<dbReference type="InterPro" id="IPR001431">
    <property type="entry name" value="Pept_M16_Zn_BS"/>
</dbReference>
<accession>A0A266QAR7</accession>
<dbReference type="PROSITE" id="PS51257">
    <property type="entry name" value="PROKAR_LIPOPROTEIN"/>
    <property type="match status" value="1"/>
</dbReference>
<evidence type="ECO:0000256" key="1">
    <source>
        <dbReference type="ARBA" id="ARBA00001947"/>
    </source>
</evidence>
<dbReference type="InterPro" id="IPR032632">
    <property type="entry name" value="Peptidase_M16_M"/>
</dbReference>
<dbReference type="InterPro" id="IPR007863">
    <property type="entry name" value="Peptidase_M16_C"/>
</dbReference>